<feature type="binding site" evidence="8">
    <location>
        <position position="230"/>
    </location>
    <ligand>
        <name>Ca(2+)</name>
        <dbReference type="ChEBI" id="CHEBI:29108"/>
        <label>1</label>
    </ligand>
</feature>
<gene>
    <name evidence="13" type="primary">GP1_2</name>
    <name evidence="13" type="ORF">LTR97_011196</name>
</gene>
<comment type="cofactor">
    <cofactor evidence="8 11">
        <name>Ca(2+)</name>
        <dbReference type="ChEBI" id="CHEBI:29108"/>
    </cofactor>
    <text evidence="8 11">Binds 2 calcium ions per subunit.</text>
</comment>
<dbReference type="PANTHER" id="PTHR31356">
    <property type="entry name" value="THYLAKOID LUMENAL 29 KDA PROTEIN, CHLOROPLASTIC-RELATED"/>
    <property type="match status" value="1"/>
</dbReference>
<evidence type="ECO:0000256" key="4">
    <source>
        <dbReference type="ARBA" id="ARBA00023002"/>
    </source>
</evidence>
<evidence type="ECO:0000259" key="12">
    <source>
        <dbReference type="PROSITE" id="PS50873"/>
    </source>
</evidence>
<dbReference type="PANTHER" id="PTHR31356:SF66">
    <property type="entry name" value="CATALASE-PEROXIDASE"/>
    <property type="match status" value="1"/>
</dbReference>
<sequence length="449" mass="47010">MYLPHSLSALTLLLSVFPVAITAFLFSDTIFGQLKHCKDWSCRKEVVGLSPAHIKPYATPHQSTDQPASGLTWTNSTLRPLAPTANSGASTSTESHDTFSESFKRTAITTTIPVSNIATVTTAISTLSKIYSDEASTIYPNISLTPWSLTTCLPSSTLTTATRSSKSSSPATSADLLACPAVWHTVTADLKQVFAGCNPNARFAIRFAFHDAGGYSAKTSAYGPATAGADSSLLLNDNENARGGNNPMQTFRGILLQKLAQYNQSGPVGAADLVQFAGSVAIRSCGGGPVVKTVVGRGDDADACPENMLPAASGAGADHGTLTQLFLDKGIGATDLAALMGAHTVSQSSAQQADSIPVGAPQDTTPTTWDNKYYQQFDPSTPAGVSHFESDANLAQANTTVGAEFARFAREPDAWTSAFTSAMARLSVLGIPPDVVSQFIDCTSFIHAL</sequence>
<feature type="signal peptide" evidence="11">
    <location>
        <begin position="1"/>
        <end position="22"/>
    </location>
</feature>
<dbReference type="GO" id="GO:0046872">
    <property type="term" value="F:metal ion binding"/>
    <property type="evidence" value="ECO:0007669"/>
    <property type="project" value="UniProtKB-UniRule"/>
</dbReference>
<evidence type="ECO:0000256" key="8">
    <source>
        <dbReference type="PIRSR" id="PIRSR601621-2"/>
    </source>
</evidence>
<dbReference type="GO" id="GO:0004601">
    <property type="term" value="F:peroxidase activity"/>
    <property type="evidence" value="ECO:0007669"/>
    <property type="project" value="UniProtKB-KW"/>
</dbReference>
<evidence type="ECO:0000256" key="2">
    <source>
        <dbReference type="ARBA" id="ARBA00022559"/>
    </source>
</evidence>
<comment type="caution">
    <text evidence="13">The sequence shown here is derived from an EMBL/GenBank/DDBJ whole genome shotgun (WGS) entry which is preliminary data.</text>
</comment>
<dbReference type="Pfam" id="PF00141">
    <property type="entry name" value="peroxidase"/>
    <property type="match status" value="1"/>
</dbReference>
<reference evidence="13" key="1">
    <citation type="submission" date="2023-08" db="EMBL/GenBank/DDBJ databases">
        <title>Black Yeasts Isolated from many extreme environments.</title>
        <authorList>
            <person name="Coleine C."/>
            <person name="Stajich J.E."/>
            <person name="Selbmann L."/>
        </authorList>
    </citation>
    <scope>NUCLEOTIDE SEQUENCE</scope>
    <source>
        <strain evidence="13">CCFEE 5810</strain>
    </source>
</reference>
<evidence type="ECO:0000256" key="11">
    <source>
        <dbReference type="RuleBase" id="RU363051"/>
    </source>
</evidence>
<feature type="binding site" description="axial binding residue" evidence="8">
    <location>
        <position position="343"/>
    </location>
    <ligand>
        <name>heme b</name>
        <dbReference type="ChEBI" id="CHEBI:60344"/>
    </ligand>
    <ligandPart>
        <name>Fe</name>
        <dbReference type="ChEBI" id="CHEBI:18248"/>
    </ligandPart>
</feature>
<dbReference type="InterPro" id="IPR002016">
    <property type="entry name" value="Haem_peroxidase"/>
</dbReference>
<dbReference type="InterPro" id="IPR044831">
    <property type="entry name" value="Ccp1-like"/>
</dbReference>
<feature type="active site" description="Proton acceptor" evidence="7">
    <location>
        <position position="210"/>
    </location>
</feature>
<feature type="disulfide bond" evidence="10">
    <location>
        <begin position="197"/>
        <end position="285"/>
    </location>
</feature>
<dbReference type="PRINTS" id="PR00462">
    <property type="entry name" value="LIGNINASE"/>
</dbReference>
<feature type="binding site" evidence="8">
    <location>
        <position position="370"/>
    </location>
    <ligand>
        <name>Ca(2+)</name>
        <dbReference type="ChEBI" id="CHEBI:29108"/>
        <label>2</label>
    </ligand>
</feature>
<feature type="site" description="Transition state stabilizer" evidence="9">
    <location>
        <position position="206"/>
    </location>
</feature>
<evidence type="ECO:0000256" key="6">
    <source>
        <dbReference type="ARBA" id="ARBA00023180"/>
    </source>
</evidence>
<evidence type="ECO:0000256" key="1">
    <source>
        <dbReference type="ARBA" id="ARBA00006089"/>
    </source>
</evidence>
<protein>
    <recommendedName>
        <fullName evidence="11">Peroxidase</fullName>
        <ecNumber evidence="11">1.11.1.-</ecNumber>
    </recommendedName>
</protein>
<evidence type="ECO:0000313" key="13">
    <source>
        <dbReference type="EMBL" id="KAK5692023.1"/>
    </source>
</evidence>
<feature type="domain" description="Plant heme peroxidase family profile" evidence="12">
    <location>
        <begin position="178"/>
        <end position="446"/>
    </location>
</feature>
<keyword evidence="8 11" id="KW-0479">Metal-binding</keyword>
<dbReference type="PRINTS" id="PR00458">
    <property type="entry name" value="PEROXIDASE"/>
</dbReference>
<dbReference type="GO" id="GO:0034599">
    <property type="term" value="P:cellular response to oxidative stress"/>
    <property type="evidence" value="ECO:0007669"/>
    <property type="project" value="InterPro"/>
</dbReference>
<dbReference type="AlphaFoldDB" id="A0AAN7ZYS9"/>
<keyword evidence="2 11" id="KW-0575">Peroxidase</keyword>
<dbReference type="EMBL" id="JAVRQU010000020">
    <property type="protein sequence ID" value="KAK5692023.1"/>
    <property type="molecule type" value="Genomic_DNA"/>
</dbReference>
<feature type="binding site" evidence="8">
    <location>
        <position position="211"/>
    </location>
    <ligand>
        <name>Ca(2+)</name>
        <dbReference type="ChEBI" id="CHEBI:29108"/>
        <label>1</label>
    </ligand>
</feature>
<dbReference type="SUPFAM" id="SSF48113">
    <property type="entry name" value="Heme-dependent peroxidases"/>
    <property type="match status" value="1"/>
</dbReference>
<dbReference type="EC" id="1.11.1.-" evidence="11"/>
<dbReference type="Proteomes" id="UP001310594">
    <property type="component" value="Unassembled WGS sequence"/>
</dbReference>
<accession>A0AAN7ZYS9</accession>
<dbReference type="GO" id="GO:0000302">
    <property type="term" value="P:response to reactive oxygen species"/>
    <property type="evidence" value="ECO:0007669"/>
    <property type="project" value="TreeGrafter"/>
</dbReference>
<feature type="chain" id="PRO_5042666307" description="Peroxidase" evidence="11">
    <location>
        <begin position="23"/>
        <end position="449"/>
    </location>
</feature>
<dbReference type="PROSITE" id="PS50873">
    <property type="entry name" value="PEROXIDASE_4"/>
    <property type="match status" value="1"/>
</dbReference>
<dbReference type="InterPro" id="IPR019793">
    <property type="entry name" value="Peroxidases_heam-ligand_BS"/>
</dbReference>
<dbReference type="InterPro" id="IPR010255">
    <property type="entry name" value="Haem_peroxidase_sf"/>
</dbReference>
<keyword evidence="11" id="KW-0732">Signal</keyword>
<evidence type="ECO:0000256" key="3">
    <source>
        <dbReference type="ARBA" id="ARBA00022617"/>
    </source>
</evidence>
<keyword evidence="6" id="KW-0325">Glycoprotein</keyword>
<organism evidence="13 14">
    <name type="scientific">Elasticomyces elasticus</name>
    <dbReference type="NCBI Taxonomy" id="574655"/>
    <lineage>
        <taxon>Eukaryota</taxon>
        <taxon>Fungi</taxon>
        <taxon>Dikarya</taxon>
        <taxon>Ascomycota</taxon>
        <taxon>Pezizomycotina</taxon>
        <taxon>Dothideomycetes</taxon>
        <taxon>Dothideomycetidae</taxon>
        <taxon>Mycosphaerellales</taxon>
        <taxon>Teratosphaeriaceae</taxon>
        <taxon>Elasticomyces</taxon>
    </lineage>
</organism>
<keyword evidence="4 11" id="KW-0560">Oxidoreductase</keyword>
<dbReference type="InterPro" id="IPR001621">
    <property type="entry name" value="Ligninase"/>
</dbReference>
<comment type="cofactor">
    <cofactor evidence="8">
        <name>heme b</name>
        <dbReference type="ChEBI" id="CHEBI:60344"/>
    </cofactor>
    <text evidence="8">Binds 1 heme b (iron(II)-protoporphyrin IX) group per subunit.</text>
</comment>
<name>A0AAN7ZYS9_9PEZI</name>
<evidence type="ECO:0000256" key="5">
    <source>
        <dbReference type="ARBA" id="ARBA00023157"/>
    </source>
</evidence>
<dbReference type="Gene3D" id="1.10.520.10">
    <property type="match status" value="1"/>
</dbReference>
<feature type="binding site" evidence="8">
    <location>
        <position position="344"/>
    </location>
    <ligand>
        <name>Ca(2+)</name>
        <dbReference type="ChEBI" id="CHEBI:29108"/>
        <label>2</label>
    </ligand>
</feature>
<dbReference type="GO" id="GO:0020037">
    <property type="term" value="F:heme binding"/>
    <property type="evidence" value="ECO:0007669"/>
    <property type="project" value="UniProtKB-UniRule"/>
</dbReference>
<keyword evidence="8 11" id="KW-0106">Calcium</keyword>
<feature type="binding site" evidence="8">
    <location>
        <position position="232"/>
    </location>
    <ligand>
        <name>Ca(2+)</name>
        <dbReference type="ChEBI" id="CHEBI:29108"/>
        <label>1</label>
    </ligand>
</feature>
<proteinExistence type="inferred from homology"/>
<keyword evidence="5 10" id="KW-1015">Disulfide bond</keyword>
<keyword evidence="8" id="KW-0408">Iron</keyword>
<dbReference type="Gene3D" id="1.10.420.10">
    <property type="entry name" value="Peroxidase, domain 2"/>
    <property type="match status" value="1"/>
</dbReference>
<feature type="binding site" evidence="8">
    <location>
        <position position="365"/>
    </location>
    <ligand>
        <name>Ca(2+)</name>
        <dbReference type="ChEBI" id="CHEBI:29108"/>
        <label>2</label>
    </ligand>
</feature>
<evidence type="ECO:0000256" key="10">
    <source>
        <dbReference type="PIRSR" id="PIRSR601621-4"/>
    </source>
</evidence>
<evidence type="ECO:0000256" key="7">
    <source>
        <dbReference type="PIRSR" id="PIRSR601621-1"/>
    </source>
</evidence>
<keyword evidence="3 8" id="KW-0349">Heme</keyword>
<evidence type="ECO:0000256" key="9">
    <source>
        <dbReference type="PIRSR" id="PIRSR601621-3"/>
    </source>
</evidence>
<feature type="binding site" evidence="8">
    <location>
        <position position="363"/>
    </location>
    <ligand>
        <name>Ca(2+)</name>
        <dbReference type="ChEBI" id="CHEBI:29108"/>
        <label>2</label>
    </ligand>
</feature>
<evidence type="ECO:0000313" key="14">
    <source>
        <dbReference type="Proteomes" id="UP001310594"/>
    </source>
</evidence>
<dbReference type="PROSITE" id="PS00435">
    <property type="entry name" value="PEROXIDASE_1"/>
    <property type="match status" value="1"/>
</dbReference>
<comment type="similarity">
    <text evidence="1 11">Belongs to the peroxidase family. Ligninase subfamily.</text>
</comment>
<dbReference type="GO" id="GO:0042744">
    <property type="term" value="P:hydrogen peroxide catabolic process"/>
    <property type="evidence" value="ECO:0007669"/>
    <property type="project" value="TreeGrafter"/>
</dbReference>